<evidence type="ECO:0000313" key="10">
    <source>
        <dbReference type="Proteomes" id="UP000176897"/>
    </source>
</evidence>
<dbReference type="PANTHER" id="PTHR33653">
    <property type="entry name" value="RIBONUCLEASE VAPC2"/>
    <property type="match status" value="1"/>
</dbReference>
<keyword evidence="4" id="KW-0479">Metal-binding</keyword>
<feature type="domain" description="PIN" evidence="8">
    <location>
        <begin position="3"/>
        <end position="105"/>
    </location>
</feature>
<evidence type="ECO:0000313" key="9">
    <source>
        <dbReference type="EMBL" id="OGL82016.1"/>
    </source>
</evidence>
<dbReference type="GO" id="GO:0004518">
    <property type="term" value="F:nuclease activity"/>
    <property type="evidence" value="ECO:0007669"/>
    <property type="project" value="UniProtKB-KW"/>
</dbReference>
<dbReference type="AlphaFoldDB" id="A0A1F7UUT4"/>
<evidence type="ECO:0000256" key="2">
    <source>
        <dbReference type="ARBA" id="ARBA00022649"/>
    </source>
</evidence>
<keyword evidence="2" id="KW-1277">Toxin-antitoxin system</keyword>
<dbReference type="EMBL" id="MGEJ01000001">
    <property type="protein sequence ID" value="OGL82016.1"/>
    <property type="molecule type" value="Genomic_DNA"/>
</dbReference>
<evidence type="ECO:0000259" key="8">
    <source>
        <dbReference type="Pfam" id="PF01850"/>
    </source>
</evidence>
<proteinExistence type="inferred from homology"/>
<dbReference type="Proteomes" id="UP000176897">
    <property type="component" value="Unassembled WGS sequence"/>
</dbReference>
<dbReference type="PANTHER" id="PTHR33653:SF1">
    <property type="entry name" value="RIBONUCLEASE VAPC2"/>
    <property type="match status" value="1"/>
</dbReference>
<evidence type="ECO:0000256" key="3">
    <source>
        <dbReference type="ARBA" id="ARBA00022722"/>
    </source>
</evidence>
<reference evidence="9 10" key="1">
    <citation type="journal article" date="2016" name="Nat. Commun.">
        <title>Thousands of microbial genomes shed light on interconnected biogeochemical processes in an aquifer system.</title>
        <authorList>
            <person name="Anantharaman K."/>
            <person name="Brown C.T."/>
            <person name="Hug L.A."/>
            <person name="Sharon I."/>
            <person name="Castelle C.J."/>
            <person name="Probst A.J."/>
            <person name="Thomas B.C."/>
            <person name="Singh A."/>
            <person name="Wilkins M.J."/>
            <person name="Karaoz U."/>
            <person name="Brodie E.L."/>
            <person name="Williams K.H."/>
            <person name="Hubbard S.S."/>
            <person name="Banfield J.F."/>
        </authorList>
    </citation>
    <scope>NUCLEOTIDE SEQUENCE [LARGE SCALE GENOMIC DNA]</scope>
</reference>
<protein>
    <recommendedName>
        <fullName evidence="8">PIN domain-containing protein</fullName>
    </recommendedName>
</protein>
<keyword evidence="5" id="KW-0378">Hydrolase</keyword>
<keyword evidence="3" id="KW-0540">Nuclease</keyword>
<dbReference type="GO" id="GO:0046872">
    <property type="term" value="F:metal ion binding"/>
    <property type="evidence" value="ECO:0007669"/>
    <property type="project" value="UniProtKB-KW"/>
</dbReference>
<dbReference type="SUPFAM" id="SSF88723">
    <property type="entry name" value="PIN domain-like"/>
    <property type="match status" value="1"/>
</dbReference>
<keyword evidence="6" id="KW-0460">Magnesium</keyword>
<evidence type="ECO:0000256" key="7">
    <source>
        <dbReference type="ARBA" id="ARBA00038093"/>
    </source>
</evidence>
<dbReference type="CDD" id="cd18738">
    <property type="entry name" value="PIN_VapC4-5_FitB-like"/>
    <property type="match status" value="1"/>
</dbReference>
<organism evidence="9 10">
    <name type="scientific">Candidatus Uhrbacteria bacterium RIFCSPLOWO2_01_FULL_47_24</name>
    <dbReference type="NCBI Taxonomy" id="1802401"/>
    <lineage>
        <taxon>Bacteria</taxon>
        <taxon>Candidatus Uhriibacteriota</taxon>
    </lineage>
</organism>
<gene>
    <name evidence="9" type="ORF">A3B21_04845</name>
</gene>
<comment type="caution">
    <text evidence="9">The sequence shown here is derived from an EMBL/GenBank/DDBJ whole genome shotgun (WGS) entry which is preliminary data.</text>
</comment>
<dbReference type="Gene3D" id="3.40.50.1010">
    <property type="entry name" value="5'-nuclease"/>
    <property type="match status" value="1"/>
</dbReference>
<comment type="similarity">
    <text evidence="7">Belongs to the PINc/VapC protein family.</text>
</comment>
<dbReference type="InterPro" id="IPR050556">
    <property type="entry name" value="Type_II_TA_system_RNase"/>
</dbReference>
<evidence type="ECO:0000256" key="6">
    <source>
        <dbReference type="ARBA" id="ARBA00022842"/>
    </source>
</evidence>
<comment type="cofactor">
    <cofactor evidence="1">
        <name>Mg(2+)</name>
        <dbReference type="ChEBI" id="CHEBI:18420"/>
    </cofactor>
</comment>
<dbReference type="Pfam" id="PF01850">
    <property type="entry name" value="PIN"/>
    <property type="match status" value="1"/>
</dbReference>
<dbReference type="InterPro" id="IPR029060">
    <property type="entry name" value="PIN-like_dom_sf"/>
</dbReference>
<dbReference type="InterPro" id="IPR002716">
    <property type="entry name" value="PIN_dom"/>
</dbReference>
<evidence type="ECO:0000256" key="4">
    <source>
        <dbReference type="ARBA" id="ARBA00022723"/>
    </source>
</evidence>
<sequence length="119" mass="13296">MRILLDTNILLLHLKEGILKRVPPEMELCVSVITVAEALRYPGLGDNDLKIISDLLDIMVTFDIDLLIARRAAELGRTRATKLPDLLIAATALEMHAPLITKNIHDFKGIPELIAREHI</sequence>
<dbReference type="GO" id="GO:0016787">
    <property type="term" value="F:hydrolase activity"/>
    <property type="evidence" value="ECO:0007669"/>
    <property type="project" value="UniProtKB-KW"/>
</dbReference>
<dbReference type="STRING" id="1802401.A3B21_04845"/>
<evidence type="ECO:0000256" key="1">
    <source>
        <dbReference type="ARBA" id="ARBA00001946"/>
    </source>
</evidence>
<name>A0A1F7UUT4_9BACT</name>
<accession>A0A1F7UUT4</accession>
<evidence type="ECO:0000256" key="5">
    <source>
        <dbReference type="ARBA" id="ARBA00022801"/>
    </source>
</evidence>